<protein>
    <submittedName>
        <fullName evidence="5">Transposon Ty3-G Gag-Pol polyprotein</fullName>
    </submittedName>
</protein>
<dbReference type="CDD" id="cd01647">
    <property type="entry name" value="RT_LTR"/>
    <property type="match status" value="1"/>
</dbReference>
<feature type="domain" description="Reverse transcriptase/retrotransposon-derived protein RNase H-like" evidence="4">
    <location>
        <begin position="298"/>
        <end position="371"/>
    </location>
</feature>
<feature type="domain" description="Reverse transcriptase" evidence="2">
    <location>
        <begin position="136"/>
        <end position="271"/>
    </location>
</feature>
<dbReference type="Gene3D" id="3.30.70.270">
    <property type="match status" value="1"/>
</dbReference>
<dbReference type="InterPro" id="IPR043128">
    <property type="entry name" value="Rev_trsase/Diguanyl_cyclase"/>
</dbReference>
<accession>A0A2B4RPL2</accession>
<dbReference type="Pfam" id="PF17919">
    <property type="entry name" value="RT_RNaseH_2"/>
    <property type="match status" value="1"/>
</dbReference>
<dbReference type="EMBL" id="LSMT01000409">
    <property type="protein sequence ID" value="PFX18470.1"/>
    <property type="molecule type" value="Genomic_DNA"/>
</dbReference>
<keyword evidence="6" id="KW-1185">Reference proteome</keyword>
<dbReference type="Proteomes" id="UP000225706">
    <property type="component" value="Unassembled WGS sequence"/>
</dbReference>
<evidence type="ECO:0000259" key="4">
    <source>
        <dbReference type="Pfam" id="PF17919"/>
    </source>
</evidence>
<evidence type="ECO:0000259" key="2">
    <source>
        <dbReference type="Pfam" id="PF00078"/>
    </source>
</evidence>
<evidence type="ECO:0000313" key="6">
    <source>
        <dbReference type="Proteomes" id="UP000225706"/>
    </source>
</evidence>
<dbReference type="InterPro" id="IPR000477">
    <property type="entry name" value="RT_dom"/>
</dbReference>
<dbReference type="AlphaFoldDB" id="A0A2B4RPL2"/>
<gene>
    <name evidence="5" type="primary">TY3B-G</name>
    <name evidence="5" type="ORF">AWC38_SpisGene17169</name>
</gene>
<dbReference type="Pfam" id="PF00078">
    <property type="entry name" value="RVT_1"/>
    <property type="match status" value="1"/>
</dbReference>
<comment type="caution">
    <text evidence="5">The sequence shown here is derived from an EMBL/GenBank/DDBJ whole genome shotgun (WGS) entry which is preliminary data.</text>
</comment>
<feature type="compositionally biased region" description="Basic and acidic residues" evidence="1">
    <location>
        <begin position="430"/>
        <end position="460"/>
    </location>
</feature>
<name>A0A2B4RPL2_STYPI</name>
<dbReference type="Gene3D" id="3.10.10.10">
    <property type="entry name" value="HIV Type 1 Reverse Transcriptase, subunit A, domain 1"/>
    <property type="match status" value="1"/>
</dbReference>
<feature type="domain" description="Mitochondria-eating protein C-terminal" evidence="3">
    <location>
        <begin position="767"/>
        <end position="860"/>
    </location>
</feature>
<dbReference type="PANTHER" id="PTHR37984">
    <property type="entry name" value="PROTEIN CBG26694"/>
    <property type="match status" value="1"/>
</dbReference>
<feature type="region of interest" description="Disordered" evidence="1">
    <location>
        <begin position="425"/>
        <end position="460"/>
    </location>
</feature>
<dbReference type="InterPro" id="IPR031981">
    <property type="entry name" value="MIEAP_C"/>
</dbReference>
<feature type="region of interest" description="Disordered" evidence="1">
    <location>
        <begin position="503"/>
        <end position="525"/>
    </location>
</feature>
<dbReference type="InterPro" id="IPR041577">
    <property type="entry name" value="RT_RNaseH_2"/>
</dbReference>
<dbReference type="InterPro" id="IPR043502">
    <property type="entry name" value="DNA/RNA_pol_sf"/>
</dbReference>
<dbReference type="InterPro" id="IPR050951">
    <property type="entry name" value="Retrovirus_Pol_polyprotein"/>
</dbReference>
<evidence type="ECO:0000259" key="3">
    <source>
        <dbReference type="Pfam" id="PF16026"/>
    </source>
</evidence>
<dbReference type="PANTHER" id="PTHR37984:SF7">
    <property type="entry name" value="INTEGRASE CATALYTIC DOMAIN-CONTAINING PROTEIN"/>
    <property type="match status" value="1"/>
</dbReference>
<dbReference type="GO" id="GO:0003824">
    <property type="term" value="F:catalytic activity"/>
    <property type="evidence" value="ECO:0007669"/>
    <property type="project" value="UniProtKB-KW"/>
</dbReference>
<evidence type="ECO:0000256" key="1">
    <source>
        <dbReference type="SAM" id="MobiDB-lite"/>
    </source>
</evidence>
<dbReference type="STRING" id="50429.A0A2B4RPL2"/>
<organism evidence="5 6">
    <name type="scientific">Stylophora pistillata</name>
    <name type="common">Smooth cauliflower coral</name>
    <dbReference type="NCBI Taxonomy" id="50429"/>
    <lineage>
        <taxon>Eukaryota</taxon>
        <taxon>Metazoa</taxon>
        <taxon>Cnidaria</taxon>
        <taxon>Anthozoa</taxon>
        <taxon>Hexacorallia</taxon>
        <taxon>Scleractinia</taxon>
        <taxon>Astrocoeniina</taxon>
        <taxon>Pocilloporidae</taxon>
        <taxon>Stylophora</taxon>
    </lineage>
</organism>
<dbReference type="SUPFAM" id="SSF56672">
    <property type="entry name" value="DNA/RNA polymerases"/>
    <property type="match status" value="1"/>
</dbReference>
<reference evidence="6" key="1">
    <citation type="journal article" date="2017" name="bioRxiv">
        <title>Comparative analysis of the genomes of Stylophora pistillata and Acropora digitifera provides evidence for extensive differences between species of corals.</title>
        <authorList>
            <person name="Voolstra C.R."/>
            <person name="Li Y."/>
            <person name="Liew Y.J."/>
            <person name="Baumgarten S."/>
            <person name="Zoccola D."/>
            <person name="Flot J.-F."/>
            <person name="Tambutte S."/>
            <person name="Allemand D."/>
            <person name="Aranda M."/>
        </authorList>
    </citation>
    <scope>NUCLEOTIDE SEQUENCE [LARGE SCALE GENOMIC DNA]</scope>
</reference>
<sequence length="865" mass="100520">MDHHYSKRYRQIFASDNAHRVCSRHIKPSDYLPSLAGRKRTSKSTALPSGINSKINSIYLLEEIPRIFTEHNIMASFRDNLVSGLSYLTEDDIPGSSLNGRDPNRLKNSELKFWSKCRGDSAEDCPQKQNFAGGEVTKIRVYLDPRDLNKAIKREHYYTKTIDEVVTQLSAAKFFSVVDAKKGYWHVPLDEASSYLTTINTPFGRYRFTRLPFGLVVSQDVFQKHLDSALEGLKRVTGIADDTFIYEATEEEQDANIVNLMIRSRKRDSNSTKTKYGSNVRKLASLATSRPGMELNQMTIKQEIKSMGVLRYFDPKVESVIQTDASQKGLGDVLLQQGQPVCYASKALTDTERNYSNIERETLGVVGGLERRDDLERLAKKRSEMEKELTILTEETNRKTKRVTELDQTIKEMTSAIDALKSENSALMSTRDRRSAERELKKKDNAMEENKKQLKLLEEGNSKLKEELKEREKERKKKIKEQEEKITRLGSELEKKERQIMETARRENEKVESLKNEHQKKVDELSHEIQKTREELSKERDRNQEMFEEYSRIIKNHKSRIDVLRKELEEKEEKVTQYTQRLASLSEKRVKQDQRLVEDTTSSNRPSQLRTDFIAFFDNERFDACENMQSIYQNKEDCFVYCYYPRLACMIFETAYEVARAIKEAASDLSMELLKRVIHEAPRMGEKYLTTREVWIEEQSSPVCTVPITINVWGDKSSDPKDLADGIQLNFKETADTCSLQFLEERVKAEASKKWWEWYEKDKSCMFQPADKLIPLLEKYIKACLRLTWKMVTQVPPMKLEFHSSKFDKHIHKNQGYHSSQQGSTKPHSTAEEQEEEIEYYLWPGLQDGGGRKICEAEVICKVKE</sequence>
<evidence type="ECO:0000313" key="5">
    <source>
        <dbReference type="EMBL" id="PFX18470.1"/>
    </source>
</evidence>
<proteinExistence type="predicted"/>
<dbReference type="OrthoDB" id="5987706at2759"/>
<dbReference type="Pfam" id="PF16026">
    <property type="entry name" value="MIEAP"/>
    <property type="match status" value="1"/>
</dbReference>